<dbReference type="EMBL" id="VOAH01000006">
    <property type="protein sequence ID" value="TVP40637.1"/>
    <property type="molecule type" value="Genomic_DNA"/>
</dbReference>
<name>A0A557SVK2_9ARCH</name>
<evidence type="ECO:0000313" key="1">
    <source>
        <dbReference type="EMBL" id="TVP40637.1"/>
    </source>
</evidence>
<keyword evidence="2" id="KW-1185">Reference proteome</keyword>
<reference evidence="1 2" key="1">
    <citation type="journal article" date="2019" name="Front. Microbiol.">
        <title>Ammonia Oxidation by the Arctic Terrestrial Thaumarchaeote Candidatus Nitrosocosmicus arcticus Is Stimulated by Increasing Temperatures.</title>
        <authorList>
            <person name="Alves R.J.E."/>
            <person name="Kerou M."/>
            <person name="Zappe A."/>
            <person name="Bittner R."/>
            <person name="Abby S.S."/>
            <person name="Schmidt H.A."/>
            <person name="Pfeifer K."/>
            <person name="Schleper C."/>
        </authorList>
    </citation>
    <scope>NUCLEOTIDE SEQUENCE [LARGE SCALE GENOMIC DNA]</scope>
    <source>
        <strain evidence="1 2">Kfb</strain>
    </source>
</reference>
<sequence>MATNIDINHRIVQSLEKNNSNKSENPPTFLPENKIVGSKSYDRLLIKYKTAETKIFKPRRIQVEYEDHCISNKSRHWRNRRTYETE</sequence>
<comment type="caution">
    <text evidence="1">The sequence shown here is derived from an EMBL/GenBank/DDBJ whole genome shotgun (WGS) entry which is preliminary data.</text>
</comment>
<evidence type="ECO:0000313" key="2">
    <source>
        <dbReference type="Proteomes" id="UP000315289"/>
    </source>
</evidence>
<organism evidence="1 2">
    <name type="scientific">Candidatus Nitrosocosmicus arcticus</name>
    <dbReference type="NCBI Taxonomy" id="2035267"/>
    <lineage>
        <taxon>Archaea</taxon>
        <taxon>Nitrososphaerota</taxon>
        <taxon>Nitrososphaeria</taxon>
        <taxon>Nitrososphaerales</taxon>
        <taxon>Nitrososphaeraceae</taxon>
        <taxon>Candidatus Nitrosocosmicus</taxon>
    </lineage>
</organism>
<proteinExistence type="predicted"/>
<dbReference type="AlphaFoldDB" id="A0A557SVK2"/>
<accession>A0A557SVK2</accession>
<gene>
    <name evidence="1" type="ORF">NARC_60024</name>
</gene>
<protein>
    <submittedName>
        <fullName evidence="1">Uncharacterized protein</fullName>
    </submittedName>
</protein>
<dbReference type="Proteomes" id="UP000315289">
    <property type="component" value="Unassembled WGS sequence"/>
</dbReference>